<evidence type="ECO:0000313" key="3">
    <source>
        <dbReference type="EMBL" id="AEI30575.1"/>
    </source>
</evidence>
<dbReference type="InterPro" id="IPR003731">
    <property type="entry name" value="Di-Nase_FeMo-co_biosynth"/>
</dbReference>
<dbReference type="PANTHER" id="PTHR42983">
    <property type="entry name" value="DINITROGENASE IRON-MOLYBDENUM COFACTOR PROTEIN-RELATED"/>
    <property type="match status" value="1"/>
</dbReference>
<dbReference type="CDD" id="cd00851">
    <property type="entry name" value="MTH1175"/>
    <property type="match status" value="1"/>
</dbReference>
<dbReference type="AlphaFoldDB" id="F8UHR8"/>
<feature type="region of interest" description="Disordered" evidence="1">
    <location>
        <begin position="102"/>
        <end position="132"/>
    </location>
</feature>
<dbReference type="Gene3D" id="3.30.420.130">
    <property type="entry name" value="Dinitrogenase iron-molybdenum cofactor biosynthesis domain"/>
    <property type="match status" value="1"/>
</dbReference>
<evidence type="ECO:0000256" key="1">
    <source>
        <dbReference type="SAM" id="MobiDB-lite"/>
    </source>
</evidence>
<protein>
    <submittedName>
        <fullName evidence="3">Dinitrogenase iron-molybdenum cofactor biosynthesis protein</fullName>
    </submittedName>
</protein>
<reference evidence="3" key="1">
    <citation type="submission" date="2011-04" db="EMBL/GenBank/DDBJ databases">
        <title>Taxonomic and functional metagenomic profiling of the microbial community in the anoxic sediment of a brackish shallow lake (Laguna de Carrizo Central Spain).</title>
        <authorList>
            <consortium name="CONSOLIDER consortium CSD2007-00005"/>
            <person name="Guazzaroni M.-E."/>
            <person name="Richter M."/>
            <person name="Garcia-Salamanca A."/>
            <person name="Yarza P."/>
            <person name="Ferrer M."/>
        </authorList>
    </citation>
    <scope>NUCLEOTIDE SEQUENCE</scope>
</reference>
<organism evidence="3">
    <name type="scientific">uncultured microorganism</name>
    <dbReference type="NCBI Taxonomy" id="358574"/>
    <lineage>
        <taxon>unclassified sequences</taxon>
        <taxon>environmental samples</taxon>
    </lineage>
</organism>
<feature type="compositionally biased region" description="Basic and acidic residues" evidence="1">
    <location>
        <begin position="116"/>
        <end position="132"/>
    </location>
</feature>
<dbReference type="InterPro" id="IPR036105">
    <property type="entry name" value="DiNase_FeMo-co_biosyn_sf"/>
</dbReference>
<sequence>MRVAISTDGDSVSAHFGRCPIFTLVDIDNGKITKRAEIANPGHQPGAIPEFLHQKGVNAIIAGGMGQRAISFFDEYNIQAIVGVSGKIDDVIEQLKKGTLEGSESLCKPGAGKGYGLEKEECDHPDEEDHGH</sequence>
<dbReference type="InterPro" id="IPR033913">
    <property type="entry name" value="MTH1175_dom"/>
</dbReference>
<dbReference type="EMBL" id="JF805226">
    <property type="protein sequence ID" value="AEI30575.1"/>
    <property type="molecule type" value="Genomic_DNA"/>
</dbReference>
<dbReference type="Pfam" id="PF02579">
    <property type="entry name" value="Nitro_FeMo-Co"/>
    <property type="match status" value="1"/>
</dbReference>
<dbReference type="PANTHER" id="PTHR42983:SF1">
    <property type="entry name" value="IRON-MOLYBDENUM PROTEIN"/>
    <property type="match status" value="1"/>
</dbReference>
<feature type="domain" description="Dinitrogenase iron-molybdenum cofactor biosynthesis" evidence="2">
    <location>
        <begin position="8"/>
        <end position="96"/>
    </location>
</feature>
<name>F8UHR8_9ZZZZ</name>
<evidence type="ECO:0000259" key="2">
    <source>
        <dbReference type="Pfam" id="PF02579"/>
    </source>
</evidence>
<gene>
    <name evidence="3" type="ORF">LDC_03541</name>
</gene>
<dbReference type="SUPFAM" id="SSF53146">
    <property type="entry name" value="Nitrogenase accessory factor-like"/>
    <property type="match status" value="1"/>
</dbReference>
<proteinExistence type="predicted"/>
<accession>F8UHR8</accession>